<protein>
    <recommendedName>
        <fullName evidence="2">Pyrroloquinoline quinone-dependent pyranose dehydrogenase beta-propeller domain-containing protein</fullName>
    </recommendedName>
</protein>
<reference evidence="3 4" key="1">
    <citation type="submission" date="2016-07" db="EMBL/GenBank/DDBJ databases">
        <title>Pervasive Adenine N6-methylation of Active Genes in Fungi.</title>
        <authorList>
            <consortium name="DOE Joint Genome Institute"/>
            <person name="Mondo S.J."/>
            <person name="Dannebaum R.O."/>
            <person name="Kuo R.C."/>
            <person name="Labutti K."/>
            <person name="Haridas S."/>
            <person name="Kuo A."/>
            <person name="Salamov A."/>
            <person name="Ahrendt S.R."/>
            <person name="Lipzen A."/>
            <person name="Sullivan W."/>
            <person name="Andreopoulos W.B."/>
            <person name="Clum A."/>
            <person name="Lindquist E."/>
            <person name="Daum C."/>
            <person name="Ramamoorthy G.K."/>
            <person name="Gryganskyi A."/>
            <person name="Culley D."/>
            <person name="Magnuson J.K."/>
            <person name="James T.Y."/>
            <person name="O'Malley M.A."/>
            <person name="Stajich J.E."/>
            <person name="Spatafora J.W."/>
            <person name="Visel A."/>
            <person name="Grigoriev I.V."/>
        </authorList>
    </citation>
    <scope>NUCLEOTIDE SEQUENCE [LARGE SCALE GENOMIC DNA]</scope>
    <source>
        <strain evidence="3 4">NRRL 1336</strain>
    </source>
</reference>
<dbReference type="Gene3D" id="2.120.10.30">
    <property type="entry name" value="TolB, C-terminal domain"/>
    <property type="match status" value="1"/>
</dbReference>
<feature type="compositionally biased region" description="Basic and acidic residues" evidence="1">
    <location>
        <begin position="484"/>
        <end position="500"/>
    </location>
</feature>
<dbReference type="InterPro" id="IPR011042">
    <property type="entry name" value="6-blade_b-propeller_TolB-like"/>
</dbReference>
<accession>A0A1X2IHY1</accession>
<dbReference type="Proteomes" id="UP000193560">
    <property type="component" value="Unassembled WGS sequence"/>
</dbReference>
<evidence type="ECO:0000256" key="1">
    <source>
        <dbReference type="SAM" id="MobiDB-lite"/>
    </source>
</evidence>
<gene>
    <name evidence="3" type="ORF">BCR42DRAFT_326793</name>
</gene>
<proteinExistence type="predicted"/>
<feature type="compositionally biased region" description="Acidic residues" evidence="1">
    <location>
        <begin position="501"/>
        <end position="510"/>
    </location>
</feature>
<evidence type="ECO:0000259" key="2">
    <source>
        <dbReference type="Pfam" id="PF22807"/>
    </source>
</evidence>
<sequence length="530" mass="57909">MNSNPDSNIGAIRMGSTNLLVPDSASDHPMILSHEESMPLCNPDIHLEPTNAVRVLDGYDSIIIANHIKEPRKLLVDRVNHILVMSGTNAIYSLRMDKCGNVNTELILDMNNESQLPGGAKAVGQKLAHGMALDTKYLYVATVNNVYRFPYSDGQHSPLSHGRLVVKNIGGDPDATSDAMPDVAIDPFGNAFIPRSSAGVHIASNTIASMNQDDAIIKKFNFRSIPKGGYDYQKDGSIHAYGTNSRGSMAFDAQARLWGAEHAFDSIHREDLGGDMSSSGSAEEINLYEASGVNYGFPYCFTEFDLKGHSMKSAGLGAQWAHPMFMNESVNMDDHCQKAENNQSPAIPLEPGLKSAGLFFYMGTGCSVGDLETLGTSVGLPCNWTDTPIVAYHGSNGRPEGHSVAHLPFDDLGHKPRWDKQAEIILQQIEPCNSSSCFSPVGLAVDEFGRLLISSENSNEIFMVRRIFNANSARVLTDRANLKEEQKEAAEEAAEEAKEAEQEENDELDSDINQGGSIMPNMNRQEYNYK</sequence>
<dbReference type="EMBL" id="MCGE01000010">
    <property type="protein sequence ID" value="ORZ16938.1"/>
    <property type="molecule type" value="Genomic_DNA"/>
</dbReference>
<dbReference type="AlphaFoldDB" id="A0A1X2IHY1"/>
<feature type="region of interest" description="Disordered" evidence="1">
    <location>
        <begin position="484"/>
        <end position="530"/>
    </location>
</feature>
<dbReference type="OrthoDB" id="507128at2759"/>
<comment type="caution">
    <text evidence="3">The sequence shown here is derived from an EMBL/GenBank/DDBJ whole genome shotgun (WGS) entry which is preliminary data.</text>
</comment>
<dbReference type="InterPro" id="IPR011041">
    <property type="entry name" value="Quinoprot_gluc/sorb_DH_b-prop"/>
</dbReference>
<dbReference type="SUPFAM" id="SSF50952">
    <property type="entry name" value="Soluble quinoprotein glucose dehydrogenase"/>
    <property type="match status" value="1"/>
</dbReference>
<keyword evidence="4" id="KW-1185">Reference proteome</keyword>
<evidence type="ECO:0000313" key="3">
    <source>
        <dbReference type="EMBL" id="ORZ16938.1"/>
    </source>
</evidence>
<dbReference type="InterPro" id="IPR054539">
    <property type="entry name" value="Beta-prop_PDH"/>
</dbReference>
<feature type="compositionally biased region" description="Polar residues" evidence="1">
    <location>
        <begin position="511"/>
        <end position="530"/>
    </location>
</feature>
<dbReference type="STRING" id="90262.A0A1X2IHY1"/>
<organism evidence="3 4">
    <name type="scientific">Absidia repens</name>
    <dbReference type="NCBI Taxonomy" id="90262"/>
    <lineage>
        <taxon>Eukaryota</taxon>
        <taxon>Fungi</taxon>
        <taxon>Fungi incertae sedis</taxon>
        <taxon>Mucoromycota</taxon>
        <taxon>Mucoromycotina</taxon>
        <taxon>Mucoromycetes</taxon>
        <taxon>Mucorales</taxon>
        <taxon>Cunninghamellaceae</taxon>
        <taxon>Absidia</taxon>
    </lineage>
</organism>
<dbReference type="Pfam" id="PF22807">
    <property type="entry name" value="TrAA12"/>
    <property type="match status" value="1"/>
</dbReference>
<evidence type="ECO:0000313" key="4">
    <source>
        <dbReference type="Proteomes" id="UP000193560"/>
    </source>
</evidence>
<feature type="domain" description="Pyrroloquinoline quinone-dependent pyranose dehydrogenase beta-propeller" evidence="2">
    <location>
        <begin position="55"/>
        <end position="466"/>
    </location>
</feature>
<name>A0A1X2IHY1_9FUNG</name>